<evidence type="ECO:0000313" key="2">
    <source>
        <dbReference type="EMBL" id="EWS76067.1"/>
    </source>
</evidence>
<proteinExistence type="predicted"/>
<sequence length="201" mass="24340">MENHLNLCNNQKKLELYLRQQIQKFQKSRKSPMIHIYIQIYAYTRTQVQSLVLSINNSFNNLSDYYIKLIQKNLQITFDLSNINIYCHFLIRITLIILYFSYSLLNLYNYIQLPFFNKRQIIFSTSFVNTEPFCQKFSKKAQQNSQKLHQKLHFVKQFQSQNTYSAKQTTKFYNIHISQICDLYKSLLIFRNNQKMEQIIQ</sequence>
<organism evidence="2 3">
    <name type="scientific">Tetrahymena thermophila (strain SB210)</name>
    <dbReference type="NCBI Taxonomy" id="312017"/>
    <lineage>
        <taxon>Eukaryota</taxon>
        <taxon>Sar</taxon>
        <taxon>Alveolata</taxon>
        <taxon>Ciliophora</taxon>
        <taxon>Intramacronucleata</taxon>
        <taxon>Oligohymenophorea</taxon>
        <taxon>Hymenostomatida</taxon>
        <taxon>Tetrahymenina</taxon>
        <taxon>Tetrahymenidae</taxon>
        <taxon>Tetrahymena</taxon>
    </lineage>
</organism>
<gene>
    <name evidence="2" type="ORF">TTHERM_000550712</name>
</gene>
<evidence type="ECO:0000313" key="3">
    <source>
        <dbReference type="Proteomes" id="UP000009168"/>
    </source>
</evidence>
<dbReference type="EMBL" id="GG662828">
    <property type="protein sequence ID" value="EWS76067.1"/>
    <property type="molecule type" value="Genomic_DNA"/>
</dbReference>
<protein>
    <submittedName>
        <fullName evidence="2">Transmembrane protein, putative</fullName>
    </submittedName>
</protein>
<dbReference type="KEGG" id="tet:TTHERM_000550712"/>
<keyword evidence="1 2" id="KW-0812">Transmembrane</keyword>
<dbReference type="RefSeq" id="XP_012651374.1">
    <property type="nucleotide sequence ID" value="XM_012795920.1"/>
</dbReference>
<dbReference type="GeneID" id="24439527"/>
<keyword evidence="1" id="KW-0472">Membrane</keyword>
<dbReference type="AlphaFoldDB" id="W7XEF3"/>
<dbReference type="Proteomes" id="UP000009168">
    <property type="component" value="Unassembled WGS sequence"/>
</dbReference>
<reference evidence="3" key="1">
    <citation type="journal article" date="2006" name="PLoS Biol.">
        <title>Macronuclear genome sequence of the ciliate Tetrahymena thermophila, a model eukaryote.</title>
        <authorList>
            <person name="Eisen J.A."/>
            <person name="Coyne R.S."/>
            <person name="Wu M."/>
            <person name="Wu D."/>
            <person name="Thiagarajan M."/>
            <person name="Wortman J.R."/>
            <person name="Badger J.H."/>
            <person name="Ren Q."/>
            <person name="Amedeo P."/>
            <person name="Jones K.M."/>
            <person name="Tallon L.J."/>
            <person name="Delcher A.L."/>
            <person name="Salzberg S.L."/>
            <person name="Silva J.C."/>
            <person name="Haas B.J."/>
            <person name="Majoros W.H."/>
            <person name="Farzad M."/>
            <person name="Carlton J.M."/>
            <person name="Smith R.K. Jr."/>
            <person name="Garg J."/>
            <person name="Pearlman R.E."/>
            <person name="Karrer K.M."/>
            <person name="Sun L."/>
            <person name="Manning G."/>
            <person name="Elde N.C."/>
            <person name="Turkewitz A.P."/>
            <person name="Asai D.J."/>
            <person name="Wilkes D.E."/>
            <person name="Wang Y."/>
            <person name="Cai H."/>
            <person name="Collins K."/>
            <person name="Stewart B.A."/>
            <person name="Lee S.R."/>
            <person name="Wilamowska K."/>
            <person name="Weinberg Z."/>
            <person name="Ruzzo W.L."/>
            <person name="Wloga D."/>
            <person name="Gaertig J."/>
            <person name="Frankel J."/>
            <person name="Tsao C.-C."/>
            <person name="Gorovsky M.A."/>
            <person name="Keeling P.J."/>
            <person name="Waller R.F."/>
            <person name="Patron N.J."/>
            <person name="Cherry J.M."/>
            <person name="Stover N.A."/>
            <person name="Krieger C.J."/>
            <person name="del Toro C."/>
            <person name="Ryder H.F."/>
            <person name="Williamson S.C."/>
            <person name="Barbeau R.A."/>
            <person name="Hamilton E.P."/>
            <person name="Orias E."/>
        </authorList>
    </citation>
    <scope>NUCLEOTIDE SEQUENCE [LARGE SCALE GENOMIC DNA]</scope>
    <source>
        <strain evidence="3">SB210</strain>
    </source>
</reference>
<keyword evidence="3" id="KW-1185">Reference proteome</keyword>
<name>W7XEF3_TETTS</name>
<dbReference type="InParanoid" id="W7XEF3"/>
<feature type="transmembrane region" description="Helical" evidence="1">
    <location>
        <begin position="89"/>
        <end position="111"/>
    </location>
</feature>
<keyword evidence="1" id="KW-1133">Transmembrane helix</keyword>
<evidence type="ECO:0000256" key="1">
    <source>
        <dbReference type="SAM" id="Phobius"/>
    </source>
</evidence>
<accession>W7XEF3</accession>